<protein>
    <submittedName>
        <fullName evidence="2">Phage virion morphogenesis protein</fullName>
    </submittedName>
</protein>
<dbReference type="NCBIfam" id="TIGR01635">
    <property type="entry name" value="tail_comp_S"/>
    <property type="match status" value="1"/>
</dbReference>
<keyword evidence="2" id="KW-0614">Plasmid</keyword>
<keyword evidence="3" id="KW-1185">Reference proteome</keyword>
<feature type="compositionally biased region" description="Basic and acidic residues" evidence="1">
    <location>
        <begin position="89"/>
        <end position="99"/>
    </location>
</feature>
<reference evidence="2 3" key="1">
    <citation type="journal article" date="2010" name="Stand. Genomic Sci.">
        <title>Complete genome sequence of Ilyobacter polytropus type strain (CuHbu1).</title>
        <authorList>
            <person name="Sikorski J."/>
            <person name="Chertkov O."/>
            <person name="Lapidus A."/>
            <person name="Nolan M."/>
            <person name="Lucas S."/>
            <person name="Del Rio T.G."/>
            <person name="Tice H."/>
            <person name="Cheng J.F."/>
            <person name="Tapia R."/>
            <person name="Han C."/>
            <person name="Goodwin L."/>
            <person name="Pitluck S."/>
            <person name="Liolios K."/>
            <person name="Ivanova N."/>
            <person name="Mavromatis K."/>
            <person name="Mikhailova N."/>
            <person name="Pati A."/>
            <person name="Chen A."/>
            <person name="Palaniappan K."/>
            <person name="Land M."/>
            <person name="Hauser L."/>
            <person name="Chang Y.J."/>
            <person name="Jeffries C.D."/>
            <person name="Brambilla E."/>
            <person name="Yasawong M."/>
            <person name="Rohde M."/>
            <person name="Pukall R."/>
            <person name="Spring S."/>
            <person name="Goker M."/>
            <person name="Woyke T."/>
            <person name="Bristow J."/>
            <person name="Eisen J.A."/>
            <person name="Markowitz V."/>
            <person name="Hugenholtz P."/>
            <person name="Kyrpides N.C."/>
            <person name="Klenk H.P."/>
        </authorList>
    </citation>
    <scope>NUCLEOTIDE SEQUENCE [LARGE SCALE GENOMIC DNA]</scope>
    <source>
        <strain evidence="3">ATCC 51220 / DSM 2926 / LMG 16218 / CuHBu1</strain>
        <plasmid evidence="3">pILYOP01</plasmid>
    </source>
</reference>
<dbReference type="EMBL" id="CP002282">
    <property type="protein sequence ID" value="ADO83956.1"/>
    <property type="molecule type" value="Genomic_DNA"/>
</dbReference>
<proteinExistence type="predicted"/>
<evidence type="ECO:0000313" key="3">
    <source>
        <dbReference type="Proteomes" id="UP000006875"/>
    </source>
</evidence>
<sequence>MREALLSGVFTFNSFYFLDCLINCKSVACLTRDKIKSNFVSFFRGDKMGNTSMDELIVKINNMEKKAKNLFPVMRKISIDMKNQTMKNFRQEKDPEGKPWKKNRRGGKTLTKTSRLKHSIRPAHGDNYAMVGTNVKYARIHQYGGKIKAKNGKYLKFQYAKGKWASRKSVIIPKRTFMGISRKMGDRYEVSIGEYTIKLK</sequence>
<dbReference type="Proteomes" id="UP000006875">
    <property type="component" value="Plasmid pILYOP01"/>
</dbReference>
<dbReference type="AlphaFoldDB" id="E3HCI0"/>
<accession>E3HCI0</accession>
<organism evidence="2 3">
    <name type="scientific">Ilyobacter polytropus (strain ATCC 51220 / DSM 2926 / LMG 16218 / CuHBu1)</name>
    <dbReference type="NCBI Taxonomy" id="572544"/>
    <lineage>
        <taxon>Bacteria</taxon>
        <taxon>Fusobacteriati</taxon>
        <taxon>Fusobacteriota</taxon>
        <taxon>Fusobacteriia</taxon>
        <taxon>Fusobacteriales</taxon>
        <taxon>Fusobacteriaceae</taxon>
        <taxon>Ilyobacter</taxon>
    </lineage>
</organism>
<gene>
    <name evidence="2" type="ordered locus">Ilyop_2193</name>
</gene>
<evidence type="ECO:0000313" key="2">
    <source>
        <dbReference type="EMBL" id="ADO83956.1"/>
    </source>
</evidence>
<geneLocation type="plasmid" evidence="2 3">
    <name>pILYOP01</name>
</geneLocation>
<name>E3HCI0_ILYPC</name>
<dbReference type="OrthoDB" id="2081253at2"/>
<dbReference type="HOGENOM" id="CLU_1364677_0_0_0"/>
<dbReference type="InterPro" id="IPR006522">
    <property type="entry name" value="Phage_virion_morphogenesis"/>
</dbReference>
<dbReference type="KEGG" id="ipo:Ilyop_2193"/>
<evidence type="ECO:0000256" key="1">
    <source>
        <dbReference type="SAM" id="MobiDB-lite"/>
    </source>
</evidence>
<dbReference type="Pfam" id="PF05069">
    <property type="entry name" value="Phage_tail_S"/>
    <property type="match status" value="1"/>
</dbReference>
<feature type="region of interest" description="Disordered" evidence="1">
    <location>
        <begin position="88"/>
        <end position="108"/>
    </location>
</feature>